<name>A0A859QK33_9HYPH</name>
<dbReference type="Proteomes" id="UP000510721">
    <property type="component" value="Chromosome"/>
</dbReference>
<sequence length="101" mass="11342">MTETAELFNRRAAYFAEQGFSGGDVFDKLAADPALPLMLTIYDIAAIEGIGPDAIRARRRRGKGPSWYREGNVLRTYATRVLPLSSRPICEAWPGDRRRVK</sequence>
<dbReference type="EMBL" id="CP041238">
    <property type="protein sequence ID" value="QLL61687.1"/>
    <property type="molecule type" value="Genomic_DNA"/>
</dbReference>
<dbReference type="KEGG" id="emx:FKV68_09625"/>
<keyword evidence="2" id="KW-1185">Reference proteome</keyword>
<protein>
    <submittedName>
        <fullName evidence="1">Uncharacterized protein</fullName>
    </submittedName>
</protein>
<proteinExistence type="predicted"/>
<dbReference type="AlphaFoldDB" id="A0A859QK33"/>
<organism evidence="1 2">
    <name type="scientific">Sinorhizobium mexicanum</name>
    <dbReference type="NCBI Taxonomy" id="375549"/>
    <lineage>
        <taxon>Bacteria</taxon>
        <taxon>Pseudomonadati</taxon>
        <taxon>Pseudomonadota</taxon>
        <taxon>Alphaproteobacteria</taxon>
        <taxon>Hyphomicrobiales</taxon>
        <taxon>Rhizobiaceae</taxon>
        <taxon>Sinorhizobium/Ensifer group</taxon>
        <taxon>Sinorhizobium</taxon>
    </lineage>
</organism>
<reference evidence="1 2" key="1">
    <citation type="submission" date="2019-06" db="EMBL/GenBank/DDBJ databases">
        <title>Complete genome sequence of Ensifer mexicanus ITTG R7 isolated from nodules of Acacia angustissima (Mill.) Kuntze.</title>
        <authorList>
            <person name="Rincon-Rosales R."/>
            <person name="Rogel M.A."/>
            <person name="Guerrero G."/>
            <person name="Rincon-Molina C.I."/>
            <person name="Lopez-Lopez A."/>
            <person name="Martinez-Romero E."/>
        </authorList>
    </citation>
    <scope>NUCLEOTIDE SEQUENCE [LARGE SCALE GENOMIC DNA]</scope>
    <source>
        <strain evidence="1 2">ITTG R7</strain>
    </source>
</reference>
<evidence type="ECO:0000313" key="2">
    <source>
        <dbReference type="Proteomes" id="UP000510721"/>
    </source>
</evidence>
<dbReference type="RefSeq" id="WP_180941233.1">
    <property type="nucleotide sequence ID" value="NZ_CP041238.1"/>
</dbReference>
<gene>
    <name evidence="1" type="ORF">FKV68_09625</name>
</gene>
<accession>A0A859QK33</accession>
<evidence type="ECO:0000313" key="1">
    <source>
        <dbReference type="EMBL" id="QLL61687.1"/>
    </source>
</evidence>